<evidence type="ECO:0000313" key="1">
    <source>
        <dbReference type="EMBL" id="AYO32238.1"/>
    </source>
</evidence>
<sequence length="61" mass="6668">MVCPLCGGNSIGKVGNSQFYCWDCFVEFTLQKNKVTVYEVGDDGSLLPYNREQSQIIAGGS</sequence>
<accession>A0A3G2RB45</accession>
<dbReference type="Proteomes" id="UP000280960">
    <property type="component" value="Chromosome"/>
</dbReference>
<reference evidence="1 2" key="1">
    <citation type="submission" date="2018-10" db="EMBL/GenBank/DDBJ databases">
        <authorList>
            <person name="Zhang X."/>
        </authorList>
    </citation>
    <scope>NUCLEOTIDE SEQUENCE [LARGE SCALE GENOMIC DNA]</scope>
    <source>
        <strain evidence="1 2">SK-G1</strain>
    </source>
</reference>
<keyword evidence="2" id="KW-1185">Reference proteome</keyword>
<dbReference type="EMBL" id="CP033169">
    <property type="protein sequence ID" value="AYO32238.1"/>
    <property type="molecule type" value="Genomic_DNA"/>
</dbReference>
<dbReference type="KEGG" id="bacg:D2962_07545"/>
<protein>
    <submittedName>
        <fullName evidence="1">Uncharacterized protein</fullName>
    </submittedName>
</protein>
<dbReference type="AlphaFoldDB" id="A0A3G2RB45"/>
<name>A0A3G2RB45_9FIRM</name>
<proteinExistence type="predicted"/>
<organism evidence="1 2">
    <name type="scientific">Biomaibacter acetigenes</name>
    <dbReference type="NCBI Taxonomy" id="2316383"/>
    <lineage>
        <taxon>Bacteria</taxon>
        <taxon>Bacillati</taxon>
        <taxon>Bacillota</taxon>
        <taxon>Clostridia</taxon>
        <taxon>Thermosediminibacterales</taxon>
        <taxon>Tepidanaerobacteraceae</taxon>
        <taxon>Biomaibacter</taxon>
    </lineage>
</organism>
<gene>
    <name evidence="1" type="ORF">D2962_07545</name>
</gene>
<evidence type="ECO:0000313" key="2">
    <source>
        <dbReference type="Proteomes" id="UP000280960"/>
    </source>
</evidence>